<name>A0ABW6I8V1_9FLAO</name>
<dbReference type="RefSeq" id="WP_379852483.1">
    <property type="nucleotide sequence ID" value="NZ_JBHZPY010000012.1"/>
</dbReference>
<sequence length="125" mass="14570">MMFILICLIRENIMTENSNKNKTSQRNMLVNKYICNYISKRWIINRVDENGKEVTKRKYAKDCNLATSTITKLQISDGYNIPFATITSICTKEKIALSTFFSDFEKEYGISIIDKYLDKKTKKDA</sequence>
<dbReference type="Proteomes" id="UP001600107">
    <property type="component" value="Unassembled WGS sequence"/>
</dbReference>
<organism evidence="1 2">
    <name type="scientific">Flavobacterium zhoui</name>
    <dbReference type="NCBI Taxonomy" id="3230414"/>
    <lineage>
        <taxon>Bacteria</taxon>
        <taxon>Pseudomonadati</taxon>
        <taxon>Bacteroidota</taxon>
        <taxon>Flavobacteriia</taxon>
        <taxon>Flavobacteriales</taxon>
        <taxon>Flavobacteriaceae</taxon>
        <taxon>Flavobacterium</taxon>
    </lineage>
</organism>
<gene>
    <name evidence="1" type="ORF">ACFX5F_13255</name>
</gene>
<reference evidence="1 2" key="1">
    <citation type="submission" date="2024-06" db="EMBL/GenBank/DDBJ databases">
        <title>Flavobacterium spp. isolated from glacier.</title>
        <authorList>
            <person name="Han D."/>
        </authorList>
    </citation>
    <scope>NUCLEOTIDE SEQUENCE [LARGE SCALE GENOMIC DNA]</scope>
    <source>
        <strain evidence="1 2">ZS1P70</strain>
    </source>
</reference>
<proteinExistence type="predicted"/>
<evidence type="ECO:0000313" key="2">
    <source>
        <dbReference type="Proteomes" id="UP001600107"/>
    </source>
</evidence>
<comment type="caution">
    <text evidence="1">The sequence shown here is derived from an EMBL/GenBank/DDBJ whole genome shotgun (WGS) entry which is preliminary data.</text>
</comment>
<dbReference type="EMBL" id="JBHZPY010000012">
    <property type="protein sequence ID" value="MFE3872190.1"/>
    <property type="molecule type" value="Genomic_DNA"/>
</dbReference>
<protein>
    <recommendedName>
        <fullName evidence="3">XRE family transcriptional regulator</fullName>
    </recommendedName>
</protein>
<evidence type="ECO:0008006" key="3">
    <source>
        <dbReference type="Google" id="ProtNLM"/>
    </source>
</evidence>
<accession>A0ABW6I8V1</accession>
<evidence type="ECO:0000313" key="1">
    <source>
        <dbReference type="EMBL" id="MFE3872190.1"/>
    </source>
</evidence>
<keyword evidence="2" id="KW-1185">Reference proteome</keyword>